<dbReference type="Proteomes" id="UP000567795">
    <property type="component" value="Unassembled WGS sequence"/>
</dbReference>
<evidence type="ECO:0000313" key="6">
    <source>
        <dbReference type="Proteomes" id="UP000567795"/>
    </source>
</evidence>
<dbReference type="GO" id="GO:0003700">
    <property type="term" value="F:DNA-binding transcription factor activity"/>
    <property type="evidence" value="ECO:0007669"/>
    <property type="project" value="InterPro"/>
</dbReference>
<dbReference type="InterPro" id="IPR011663">
    <property type="entry name" value="UTRA"/>
</dbReference>
<sequence length="243" mass="26487">MGTQQVHPIQEPKYWRLRTVLGRALDSEFAVGEVLPNERDLAARFGVARATLRQALDQLELEGRLHRRRGIGTLVAGSRVGVPVGGGEGQEPAPHDTWHVVDHADTTPPVKVLRALALTDKAPVHRVLRARRTRGQVVGTEYLYVPADLLPDLDATPAGAQRARAVLHAFWELDAEEASRSVELGVAEPDVAQVMENPPGTPVLVVTTWYRLRGRVAALSVGTYRADTCRLTFGEAEPVPLAS</sequence>
<dbReference type="InterPro" id="IPR050679">
    <property type="entry name" value="Bact_HTH_transcr_reg"/>
</dbReference>
<organism evidence="5 6">
    <name type="scientific">Allostreptomyces psammosilenae</name>
    <dbReference type="NCBI Taxonomy" id="1892865"/>
    <lineage>
        <taxon>Bacteria</taxon>
        <taxon>Bacillati</taxon>
        <taxon>Actinomycetota</taxon>
        <taxon>Actinomycetes</taxon>
        <taxon>Kitasatosporales</taxon>
        <taxon>Streptomycetaceae</taxon>
        <taxon>Allostreptomyces</taxon>
    </lineage>
</organism>
<dbReference type="PANTHER" id="PTHR44846">
    <property type="entry name" value="MANNOSYL-D-GLYCERATE TRANSPORT/METABOLISM SYSTEM REPRESSOR MNGR-RELATED"/>
    <property type="match status" value="1"/>
</dbReference>
<keyword evidence="2 5" id="KW-0238">DNA-binding</keyword>
<dbReference type="RefSeq" id="WP_179813288.1">
    <property type="nucleotide sequence ID" value="NZ_JACBZD010000001.1"/>
</dbReference>
<dbReference type="GO" id="GO:0003677">
    <property type="term" value="F:DNA binding"/>
    <property type="evidence" value="ECO:0007669"/>
    <property type="project" value="UniProtKB-KW"/>
</dbReference>
<accession>A0A853A0P6</accession>
<dbReference type="InterPro" id="IPR000524">
    <property type="entry name" value="Tscrpt_reg_HTH_GntR"/>
</dbReference>
<keyword evidence="6" id="KW-1185">Reference proteome</keyword>
<feature type="domain" description="HTH gntR-type" evidence="4">
    <location>
        <begin position="11"/>
        <end position="78"/>
    </location>
</feature>
<gene>
    <name evidence="5" type="ORF">FHU37_001334</name>
</gene>
<dbReference type="Gene3D" id="3.40.1410.10">
    <property type="entry name" value="Chorismate lyase-like"/>
    <property type="match status" value="1"/>
</dbReference>
<dbReference type="SUPFAM" id="SSF64288">
    <property type="entry name" value="Chorismate lyase-like"/>
    <property type="match status" value="1"/>
</dbReference>
<comment type="caution">
    <text evidence="5">The sequence shown here is derived from an EMBL/GenBank/DDBJ whole genome shotgun (WGS) entry which is preliminary data.</text>
</comment>
<dbReference type="CDD" id="cd07377">
    <property type="entry name" value="WHTH_GntR"/>
    <property type="match status" value="1"/>
</dbReference>
<dbReference type="SMART" id="SM00345">
    <property type="entry name" value="HTH_GNTR"/>
    <property type="match status" value="1"/>
</dbReference>
<keyword evidence="3" id="KW-0804">Transcription</keyword>
<dbReference type="GO" id="GO:0045892">
    <property type="term" value="P:negative regulation of DNA-templated transcription"/>
    <property type="evidence" value="ECO:0007669"/>
    <property type="project" value="TreeGrafter"/>
</dbReference>
<dbReference type="Pfam" id="PF07702">
    <property type="entry name" value="UTRA"/>
    <property type="match status" value="1"/>
</dbReference>
<proteinExistence type="predicted"/>
<protein>
    <submittedName>
        <fullName evidence="5">DNA-binding GntR family transcriptional regulator</fullName>
    </submittedName>
</protein>
<dbReference type="Pfam" id="PF00392">
    <property type="entry name" value="GntR"/>
    <property type="match status" value="1"/>
</dbReference>
<dbReference type="InterPro" id="IPR028978">
    <property type="entry name" value="Chorismate_lyase_/UTRA_dom_sf"/>
</dbReference>
<dbReference type="PROSITE" id="PS50949">
    <property type="entry name" value="HTH_GNTR"/>
    <property type="match status" value="1"/>
</dbReference>
<dbReference type="PANTHER" id="PTHR44846:SF17">
    <property type="entry name" value="GNTR-FAMILY TRANSCRIPTIONAL REGULATOR"/>
    <property type="match status" value="1"/>
</dbReference>
<evidence type="ECO:0000313" key="5">
    <source>
        <dbReference type="EMBL" id="NYI04391.1"/>
    </source>
</evidence>
<dbReference type="PRINTS" id="PR00035">
    <property type="entry name" value="HTHGNTR"/>
</dbReference>
<dbReference type="Gene3D" id="1.10.10.10">
    <property type="entry name" value="Winged helix-like DNA-binding domain superfamily/Winged helix DNA-binding domain"/>
    <property type="match status" value="1"/>
</dbReference>
<dbReference type="AlphaFoldDB" id="A0A853A0P6"/>
<keyword evidence="1" id="KW-0805">Transcription regulation</keyword>
<evidence type="ECO:0000256" key="2">
    <source>
        <dbReference type="ARBA" id="ARBA00023125"/>
    </source>
</evidence>
<dbReference type="SUPFAM" id="SSF46785">
    <property type="entry name" value="Winged helix' DNA-binding domain"/>
    <property type="match status" value="1"/>
</dbReference>
<evidence type="ECO:0000259" key="4">
    <source>
        <dbReference type="PROSITE" id="PS50949"/>
    </source>
</evidence>
<evidence type="ECO:0000256" key="1">
    <source>
        <dbReference type="ARBA" id="ARBA00023015"/>
    </source>
</evidence>
<evidence type="ECO:0000256" key="3">
    <source>
        <dbReference type="ARBA" id="ARBA00023163"/>
    </source>
</evidence>
<dbReference type="SMART" id="SM00866">
    <property type="entry name" value="UTRA"/>
    <property type="match status" value="1"/>
</dbReference>
<dbReference type="EMBL" id="JACBZD010000001">
    <property type="protein sequence ID" value="NYI04391.1"/>
    <property type="molecule type" value="Genomic_DNA"/>
</dbReference>
<dbReference type="InterPro" id="IPR036388">
    <property type="entry name" value="WH-like_DNA-bd_sf"/>
</dbReference>
<reference evidence="5 6" key="1">
    <citation type="submission" date="2020-07" db="EMBL/GenBank/DDBJ databases">
        <title>Sequencing the genomes of 1000 actinobacteria strains.</title>
        <authorList>
            <person name="Klenk H.-P."/>
        </authorList>
    </citation>
    <scope>NUCLEOTIDE SEQUENCE [LARGE SCALE GENOMIC DNA]</scope>
    <source>
        <strain evidence="5 6">DSM 42178</strain>
    </source>
</reference>
<dbReference type="InterPro" id="IPR036390">
    <property type="entry name" value="WH_DNA-bd_sf"/>
</dbReference>
<name>A0A853A0P6_9ACTN</name>